<name>A0A445MYQ6_9BACT</name>
<dbReference type="Pfam" id="PF17131">
    <property type="entry name" value="LolA_like"/>
    <property type="match status" value="1"/>
</dbReference>
<organism evidence="2">
    <name type="scientific">uncultured Desulfobacterium sp</name>
    <dbReference type="NCBI Taxonomy" id="201089"/>
    <lineage>
        <taxon>Bacteria</taxon>
        <taxon>Pseudomonadati</taxon>
        <taxon>Thermodesulfobacteriota</taxon>
        <taxon>Desulfobacteria</taxon>
        <taxon>Desulfobacterales</taxon>
        <taxon>Desulfobacteriaceae</taxon>
        <taxon>Desulfobacterium</taxon>
        <taxon>environmental samples</taxon>
    </lineage>
</organism>
<dbReference type="EMBL" id="OJIN01000168">
    <property type="protein sequence ID" value="SPD74616.1"/>
    <property type="molecule type" value="Genomic_DNA"/>
</dbReference>
<dbReference type="InterPro" id="IPR033399">
    <property type="entry name" value="TP_0789-like"/>
</dbReference>
<dbReference type="Gene3D" id="2.50.20.10">
    <property type="entry name" value="Lipoprotein localisation LolA/LolB/LppX"/>
    <property type="match status" value="1"/>
</dbReference>
<feature type="domain" description="Uncharacterized protein TP-0789" evidence="1">
    <location>
        <begin position="1"/>
        <end position="71"/>
    </location>
</feature>
<proteinExistence type="predicted"/>
<protein>
    <recommendedName>
        <fullName evidence="1">Uncharacterized protein TP-0789 domain-containing protein</fullName>
    </recommendedName>
</protein>
<dbReference type="AlphaFoldDB" id="A0A445MYQ6"/>
<accession>A0A445MYQ6</accession>
<reference evidence="2" key="1">
    <citation type="submission" date="2018-01" db="EMBL/GenBank/DDBJ databases">
        <authorList>
            <person name="Regsiter A."/>
            <person name="William W."/>
        </authorList>
    </citation>
    <scope>NUCLEOTIDE SEQUENCE</scope>
    <source>
        <strain evidence="2">TRIP AH-1</strain>
    </source>
</reference>
<sequence>MPIKRDYFDGGNRLWKTKLFKDYTIINNIPVPLKITMTDVQRNHSTDISFGDICFDSSYLTKEDFDPEKLSNATLSPVCRVPVPQD</sequence>
<evidence type="ECO:0000313" key="2">
    <source>
        <dbReference type="EMBL" id="SPD74616.1"/>
    </source>
</evidence>
<evidence type="ECO:0000259" key="1">
    <source>
        <dbReference type="Pfam" id="PF17131"/>
    </source>
</evidence>
<gene>
    <name evidence="2" type="ORF">PITCH_A280005</name>
</gene>